<keyword evidence="1" id="KW-0812">Transmembrane</keyword>
<evidence type="ECO:0008006" key="4">
    <source>
        <dbReference type="Google" id="ProtNLM"/>
    </source>
</evidence>
<feature type="transmembrane region" description="Helical" evidence="1">
    <location>
        <begin position="168"/>
        <end position="187"/>
    </location>
</feature>
<dbReference type="Proteomes" id="UP000719766">
    <property type="component" value="Unassembled WGS sequence"/>
</dbReference>
<dbReference type="RefSeq" id="XP_041162655.1">
    <property type="nucleotide sequence ID" value="XM_041302433.1"/>
</dbReference>
<keyword evidence="3" id="KW-1185">Reference proteome</keyword>
<dbReference type="GeneID" id="64596197"/>
<organism evidence="2 3">
    <name type="scientific">Suillus plorans</name>
    <dbReference type="NCBI Taxonomy" id="116603"/>
    <lineage>
        <taxon>Eukaryota</taxon>
        <taxon>Fungi</taxon>
        <taxon>Dikarya</taxon>
        <taxon>Basidiomycota</taxon>
        <taxon>Agaricomycotina</taxon>
        <taxon>Agaricomycetes</taxon>
        <taxon>Agaricomycetidae</taxon>
        <taxon>Boletales</taxon>
        <taxon>Suillineae</taxon>
        <taxon>Suillaceae</taxon>
        <taxon>Suillus</taxon>
    </lineage>
</organism>
<comment type="caution">
    <text evidence="2">The sequence shown here is derived from an EMBL/GenBank/DDBJ whole genome shotgun (WGS) entry which is preliminary data.</text>
</comment>
<accession>A0A9P7DLB1</accession>
<proteinExistence type="predicted"/>
<dbReference type="AlphaFoldDB" id="A0A9P7DLB1"/>
<evidence type="ECO:0000256" key="1">
    <source>
        <dbReference type="SAM" id="Phobius"/>
    </source>
</evidence>
<reference evidence="2" key="1">
    <citation type="journal article" date="2020" name="New Phytol.">
        <title>Comparative genomics reveals dynamic genome evolution in host specialist ectomycorrhizal fungi.</title>
        <authorList>
            <person name="Lofgren L.A."/>
            <person name="Nguyen N.H."/>
            <person name="Vilgalys R."/>
            <person name="Ruytinx J."/>
            <person name="Liao H.L."/>
            <person name="Branco S."/>
            <person name="Kuo A."/>
            <person name="LaButti K."/>
            <person name="Lipzen A."/>
            <person name="Andreopoulos W."/>
            <person name="Pangilinan J."/>
            <person name="Riley R."/>
            <person name="Hundley H."/>
            <person name="Na H."/>
            <person name="Barry K."/>
            <person name="Grigoriev I.V."/>
            <person name="Stajich J.E."/>
            <person name="Kennedy P.G."/>
        </authorList>
    </citation>
    <scope>NUCLEOTIDE SEQUENCE</scope>
    <source>
        <strain evidence="2">S12</strain>
    </source>
</reference>
<evidence type="ECO:0000313" key="2">
    <source>
        <dbReference type="EMBL" id="KAG1797702.1"/>
    </source>
</evidence>
<dbReference type="OrthoDB" id="2650721at2759"/>
<feature type="transmembrane region" description="Helical" evidence="1">
    <location>
        <begin position="100"/>
        <end position="122"/>
    </location>
</feature>
<keyword evidence="1" id="KW-1133">Transmembrane helix</keyword>
<sequence length="188" mass="21500">MDNSTPKCNISHEHCDMEKQHFSDLEKVEGPISESEEEEILGPDEVALELLVVSLNWTLFSALITGLVWFNAPRLDSPDNIEVPTHESQPPSLRYTLSRGVFFVGSSLSFCVVLLIVLGKILMRQRTLTLKFPPFGPRRLPKHMVQHLRAIPASMSPWFMKLLKSLQLTFPFIQFMITMAILSLVWFF</sequence>
<evidence type="ECO:0000313" key="3">
    <source>
        <dbReference type="Proteomes" id="UP000719766"/>
    </source>
</evidence>
<name>A0A9P7DLB1_9AGAM</name>
<gene>
    <name evidence="2" type="ORF">HD556DRAFT_1354664</name>
</gene>
<keyword evidence="1" id="KW-0472">Membrane</keyword>
<dbReference type="EMBL" id="JABBWE010000015">
    <property type="protein sequence ID" value="KAG1797702.1"/>
    <property type="molecule type" value="Genomic_DNA"/>
</dbReference>
<protein>
    <recommendedName>
        <fullName evidence="4">Transmembrane protein</fullName>
    </recommendedName>
</protein>
<feature type="transmembrane region" description="Helical" evidence="1">
    <location>
        <begin position="50"/>
        <end position="70"/>
    </location>
</feature>